<keyword evidence="2 4" id="KW-0378">Hydrolase</keyword>
<dbReference type="PANTHER" id="PTHR31297:SF13">
    <property type="entry name" value="PUTATIVE-RELATED"/>
    <property type="match status" value="1"/>
</dbReference>
<dbReference type="KEGG" id="eiv:EIN_333280"/>
<dbReference type="Pfam" id="PF00150">
    <property type="entry name" value="Cellulase"/>
    <property type="match status" value="1"/>
</dbReference>
<dbReference type="GO" id="GO:0005576">
    <property type="term" value="C:extracellular region"/>
    <property type="evidence" value="ECO:0007669"/>
    <property type="project" value="TreeGrafter"/>
</dbReference>
<evidence type="ECO:0000313" key="7">
    <source>
        <dbReference type="Proteomes" id="UP000014680"/>
    </source>
</evidence>
<dbReference type="GO" id="GO:0009251">
    <property type="term" value="P:glucan catabolic process"/>
    <property type="evidence" value="ECO:0007669"/>
    <property type="project" value="TreeGrafter"/>
</dbReference>
<feature type="domain" description="Glycoside hydrolase family 5" evidence="5">
    <location>
        <begin position="20"/>
        <end position="218"/>
    </location>
</feature>
<proteinExistence type="inferred from homology"/>
<evidence type="ECO:0000256" key="3">
    <source>
        <dbReference type="ARBA" id="ARBA00023295"/>
    </source>
</evidence>
<organism evidence="6 7">
    <name type="scientific">Entamoeba invadens IP1</name>
    <dbReference type="NCBI Taxonomy" id="370355"/>
    <lineage>
        <taxon>Eukaryota</taxon>
        <taxon>Amoebozoa</taxon>
        <taxon>Evosea</taxon>
        <taxon>Archamoebae</taxon>
        <taxon>Mastigamoebida</taxon>
        <taxon>Entamoebidae</taxon>
        <taxon>Entamoeba</taxon>
    </lineage>
</organism>
<dbReference type="PANTHER" id="PTHR31297">
    <property type="entry name" value="GLUCAN ENDO-1,6-BETA-GLUCOSIDASE B"/>
    <property type="match status" value="1"/>
</dbReference>
<comment type="similarity">
    <text evidence="1 4">Belongs to the glycosyl hydrolase 5 (cellulase A) family.</text>
</comment>
<dbReference type="Gene3D" id="3.20.20.80">
    <property type="entry name" value="Glycosidases"/>
    <property type="match status" value="2"/>
</dbReference>
<evidence type="ECO:0000256" key="4">
    <source>
        <dbReference type="RuleBase" id="RU361153"/>
    </source>
</evidence>
<dbReference type="GO" id="GO:0008422">
    <property type="term" value="F:beta-glucosidase activity"/>
    <property type="evidence" value="ECO:0007669"/>
    <property type="project" value="TreeGrafter"/>
</dbReference>
<evidence type="ECO:0000256" key="1">
    <source>
        <dbReference type="ARBA" id="ARBA00005641"/>
    </source>
</evidence>
<dbReference type="EMBL" id="KB206369">
    <property type="protein sequence ID" value="ELP92411.1"/>
    <property type="molecule type" value="Genomic_DNA"/>
</dbReference>
<evidence type="ECO:0000256" key="2">
    <source>
        <dbReference type="ARBA" id="ARBA00022801"/>
    </source>
</evidence>
<dbReference type="InterPro" id="IPR050386">
    <property type="entry name" value="Glycosyl_hydrolase_5"/>
</dbReference>
<keyword evidence="7" id="KW-1185">Reference proteome</keyword>
<keyword evidence="3 4" id="KW-0326">Glycosidase</keyword>
<dbReference type="InterPro" id="IPR017853">
    <property type="entry name" value="GH"/>
</dbReference>
<dbReference type="SUPFAM" id="SSF51445">
    <property type="entry name" value="(Trans)glycosidases"/>
    <property type="match status" value="2"/>
</dbReference>
<dbReference type="InterPro" id="IPR001547">
    <property type="entry name" value="Glyco_hydro_5"/>
</dbReference>
<name>A0A0A1UB47_ENTIV</name>
<evidence type="ECO:0000313" key="6">
    <source>
        <dbReference type="EMBL" id="ELP92411.1"/>
    </source>
</evidence>
<dbReference type="OrthoDB" id="1887033at2759"/>
<dbReference type="AlphaFoldDB" id="A0A0A1UB47"/>
<evidence type="ECO:0000259" key="5">
    <source>
        <dbReference type="Pfam" id="PF00150"/>
    </source>
</evidence>
<protein>
    <recommendedName>
        <fullName evidence="5">Glycoside hydrolase family 5 domain-containing protein</fullName>
    </recommendedName>
</protein>
<accession>A0A0A1UB47</accession>
<dbReference type="GeneID" id="14891403"/>
<reference evidence="6 7" key="1">
    <citation type="submission" date="2012-10" db="EMBL/GenBank/DDBJ databases">
        <authorList>
            <person name="Zafar N."/>
            <person name="Inman J."/>
            <person name="Hall N."/>
            <person name="Lorenzi H."/>
            <person name="Caler E."/>
        </authorList>
    </citation>
    <scope>NUCLEOTIDE SEQUENCE [LARGE SCALE GENOMIC DNA]</scope>
    <source>
        <strain evidence="6 7">IP1</strain>
    </source>
</reference>
<dbReference type="RefSeq" id="XP_004259182.1">
    <property type="nucleotide sequence ID" value="XM_004259134.1"/>
</dbReference>
<gene>
    <name evidence="6" type="ORF">EIN_333280</name>
</gene>
<dbReference type="Proteomes" id="UP000014680">
    <property type="component" value="Unassembled WGS sequence"/>
</dbReference>
<dbReference type="VEuPathDB" id="AmoebaDB:EIN_333280"/>
<sequence length="538" mass="62398">MKGIALSNRIEIYPNKTAEIKPEHTPEAYKDISSMGFNTVRMYLHYLMFESDLSPYQYKESGFAWLDTEIAEAKKNNIRLLLNFHIPQGGYLSKCAGTLFDNKNDEQNRLIALWRYIAKRYCNEEGIAGYDPVNEPCLRFNQTEENTYEQLNTFYSKLIKTIREVDNHHMLSLEPAKRYTKDGAMYTIVNWNILFKVEDNNWNIQYHDYTPGWYTFQGMPGNPMNDEYYWPNTHNINYGGKDVYAYTISKEVADITKSIWVQKKLNWNAKDTEFVRNTYWVALKFVNGINTCVTVDNIKVNDYFSNNTIDYTWQFNFEKVSTNATFKVFSSTGNNNNLLYGNYGVDNTFGWKMTINGNATIVLDHPFLPIEGHIYVITMDLKVVSATNEVAFIVDVHNNSWAYGGGYESLDISTRSIQTYEAFFGVPVFIGEFGANFRMFENNKGGENWVTDIIDTFVKYKLSYNYHIYHEQCFGLYNTSDTLAPGEGRMELLYNAFMESVKKTPVLDGVYNDSDWYDNESGCSAIVVITFGILFFFY</sequence>
<dbReference type="GO" id="GO:0009986">
    <property type="term" value="C:cell surface"/>
    <property type="evidence" value="ECO:0007669"/>
    <property type="project" value="TreeGrafter"/>
</dbReference>